<dbReference type="Proteomes" id="UP000443014">
    <property type="component" value="Unassembled WGS sequence"/>
</dbReference>
<name>A0ABD6HTW6_SERMA</name>
<evidence type="ECO:0000313" key="1">
    <source>
        <dbReference type="EMBL" id="MVF05439.1"/>
    </source>
</evidence>
<accession>A0ABD6HTW6</accession>
<dbReference type="AlphaFoldDB" id="A0ABD6HTW6"/>
<sequence length="64" mass="7387">MLKYFQVSGYAVNKRGNTIGIFYDVQSADGLQAVIEAEKRAEEDGFRYIRLTRTIFQEVRHESA</sequence>
<dbReference type="RefSeq" id="WP_156866294.1">
    <property type="nucleotide sequence ID" value="NZ_WNKC01000004.1"/>
</dbReference>
<evidence type="ECO:0000313" key="2">
    <source>
        <dbReference type="Proteomes" id="UP000443014"/>
    </source>
</evidence>
<dbReference type="EMBL" id="WNKC01000004">
    <property type="protein sequence ID" value="MVF05439.1"/>
    <property type="molecule type" value="Genomic_DNA"/>
</dbReference>
<comment type="caution">
    <text evidence="1">The sequence shown here is derived from an EMBL/GenBank/DDBJ whole genome shotgun (WGS) entry which is preliminary data.</text>
</comment>
<gene>
    <name evidence="1" type="ORF">GMA22_19560</name>
</gene>
<reference evidence="1 2" key="1">
    <citation type="submission" date="2019-11" db="EMBL/GenBank/DDBJ databases">
        <title>Whole genome sequence of a plant growth promoting strain Serratia marcescens BTL07 isolated from the rhizoplane of Chili (Capsicum annuum).</title>
        <authorList>
            <person name="Dutta S."/>
            <person name="Khatun A."/>
            <person name="Gupta D.R."/>
            <person name="Surovy M.Z."/>
            <person name="Rahman M.M."/>
            <person name="Mahmud N.U."/>
            <person name="Emes R."/>
            <person name="Warry A."/>
            <person name="West H."/>
            <person name="Clarke M.L."/>
            <person name="Islam M.T."/>
        </authorList>
    </citation>
    <scope>NUCLEOTIDE SEQUENCE [LARGE SCALE GENOMIC DNA]</scope>
    <source>
        <strain evidence="1 2">BTL07</strain>
    </source>
</reference>
<proteinExistence type="predicted"/>
<organism evidence="1 2">
    <name type="scientific">Serratia marcescens</name>
    <dbReference type="NCBI Taxonomy" id="615"/>
    <lineage>
        <taxon>Bacteria</taxon>
        <taxon>Pseudomonadati</taxon>
        <taxon>Pseudomonadota</taxon>
        <taxon>Gammaproteobacteria</taxon>
        <taxon>Enterobacterales</taxon>
        <taxon>Yersiniaceae</taxon>
        <taxon>Serratia</taxon>
    </lineage>
</organism>
<protein>
    <submittedName>
        <fullName evidence="1">Uncharacterized protein</fullName>
    </submittedName>
</protein>